<dbReference type="PANTHER" id="PTHR15852">
    <property type="entry name" value="PLASTID TRANSCRIPTIONALLY ACTIVE PROTEIN"/>
    <property type="match status" value="1"/>
</dbReference>
<proteinExistence type="predicted"/>
<feature type="compositionally biased region" description="Basic and acidic residues" evidence="1">
    <location>
        <begin position="29"/>
        <end position="40"/>
    </location>
</feature>
<dbReference type="Gene3D" id="2.10.230.10">
    <property type="entry name" value="Heat shock protein DnaJ, cysteine-rich domain"/>
    <property type="match status" value="1"/>
</dbReference>
<keyword evidence="4" id="KW-1185">Reference proteome</keyword>
<feature type="region of interest" description="Disordered" evidence="1">
    <location>
        <begin position="27"/>
        <end position="97"/>
    </location>
</feature>
<dbReference type="PANTHER" id="PTHR15852:SF49">
    <property type="entry name" value="PROTEIN SSUH2 HOMOLOG"/>
    <property type="match status" value="1"/>
</dbReference>
<feature type="compositionally biased region" description="Acidic residues" evidence="1">
    <location>
        <begin position="44"/>
        <end position="80"/>
    </location>
</feature>
<comment type="caution">
    <text evidence="3">The sequence shown here is derived from an EMBL/GenBank/DDBJ whole genome shotgun (WGS) entry which is preliminary data.</text>
</comment>
<evidence type="ECO:0000256" key="2">
    <source>
        <dbReference type="SAM" id="SignalP"/>
    </source>
</evidence>
<keyword evidence="2" id="KW-0732">Signal</keyword>
<evidence type="ECO:0008006" key="5">
    <source>
        <dbReference type="Google" id="ProtNLM"/>
    </source>
</evidence>
<evidence type="ECO:0000256" key="1">
    <source>
        <dbReference type="SAM" id="MobiDB-lite"/>
    </source>
</evidence>
<dbReference type="SUPFAM" id="SSF57938">
    <property type="entry name" value="DnaJ/Hsp40 cysteine-rich domain"/>
    <property type="match status" value="2"/>
</dbReference>
<sequence length="256" mass="27120">MRRATWKERFLAVLLAAALGVTLAGCGHSAEERPDDRSDTTDFSVEDSDDDRWDEADMEDEDTEFSIQEFDDDNDDDYEDREDRDLPSADFSEEDEPQYITCSDCDGTGEFLCPLCEGVGWQIWFEGGPKTTCSLCDGSGYAKCVSCGGKGQVENPDYAGNSGDSGSSGGSEGLYIPPVTLDPGLGDVSVLCPVCSGTGEKLCTGCGGTGNVSSVEYIPDYGFGGGGGTYYGEKMCRQCNGSGRVPCTACGGTGYQ</sequence>
<dbReference type="RefSeq" id="WP_193500254.1">
    <property type="nucleotide sequence ID" value="NZ_JADCKC010000001.1"/>
</dbReference>
<organism evidence="3 4">
    <name type="scientific">Gemmiger gallinarum</name>
    <dbReference type="NCBI Taxonomy" id="2779354"/>
    <lineage>
        <taxon>Bacteria</taxon>
        <taxon>Bacillati</taxon>
        <taxon>Bacillota</taxon>
        <taxon>Clostridia</taxon>
        <taxon>Eubacteriales</taxon>
        <taxon>Gemmiger</taxon>
    </lineage>
</organism>
<gene>
    <name evidence="3" type="ORF">INF35_04205</name>
</gene>
<dbReference type="Proteomes" id="UP000768567">
    <property type="component" value="Unassembled WGS sequence"/>
</dbReference>
<evidence type="ECO:0000313" key="4">
    <source>
        <dbReference type="Proteomes" id="UP000768567"/>
    </source>
</evidence>
<evidence type="ECO:0000313" key="3">
    <source>
        <dbReference type="EMBL" id="MBE5036986.1"/>
    </source>
</evidence>
<dbReference type="InterPro" id="IPR036410">
    <property type="entry name" value="HSP_DnaJ_Cys-rich_dom_sf"/>
</dbReference>
<accession>A0ABR9R1G1</accession>
<feature type="signal peptide" evidence="2">
    <location>
        <begin position="1"/>
        <end position="29"/>
    </location>
</feature>
<name>A0ABR9R1G1_9FIRM</name>
<feature type="chain" id="PRO_5046698002" description="CR-type domain-containing protein" evidence="2">
    <location>
        <begin position="30"/>
        <end position="256"/>
    </location>
</feature>
<dbReference type="PROSITE" id="PS51257">
    <property type="entry name" value="PROKAR_LIPOPROTEIN"/>
    <property type="match status" value="1"/>
</dbReference>
<reference evidence="3 4" key="1">
    <citation type="submission" date="2020-10" db="EMBL/GenBank/DDBJ databases">
        <title>ChiBAC.</title>
        <authorList>
            <person name="Zenner C."/>
            <person name="Hitch T.C.A."/>
            <person name="Clavel T."/>
        </authorList>
    </citation>
    <scope>NUCLEOTIDE SEQUENCE [LARGE SCALE GENOMIC DNA]</scope>
    <source>
        <strain evidence="3 4">DSM 109015</strain>
    </source>
</reference>
<protein>
    <recommendedName>
        <fullName evidence="5">CR-type domain-containing protein</fullName>
    </recommendedName>
</protein>
<dbReference type="EMBL" id="JADCKC010000001">
    <property type="protein sequence ID" value="MBE5036986.1"/>
    <property type="molecule type" value="Genomic_DNA"/>
</dbReference>